<evidence type="ECO:0000313" key="2">
    <source>
        <dbReference type="EMBL" id="OBV37361.1"/>
    </source>
</evidence>
<dbReference type="AlphaFoldDB" id="A0A1A7BUX7"/>
<reference evidence="2 3" key="1">
    <citation type="submission" date="2016-04" db="EMBL/GenBank/DDBJ databases">
        <title>Draft genome sequence of Janthinobacterium psychrotolerans sp. nov., isolated from freshwater sediments in Denmark.</title>
        <authorList>
            <person name="Gong X."/>
            <person name="Skrivergaard S."/>
            <person name="Korsgaard B.S."/>
            <person name="Schreiber L."/>
            <person name="Marshall I.P."/>
            <person name="Finster K."/>
            <person name="Schramm A."/>
        </authorList>
    </citation>
    <scope>NUCLEOTIDE SEQUENCE [LARGE SCALE GENOMIC DNA]</scope>
    <source>
        <strain evidence="2 3">S3-2</strain>
    </source>
</reference>
<sequence length="43" mass="4592">MPASLHIKVWTVIVWVVAMTVLAICLHEGMAPATHLMATGSFG</sequence>
<keyword evidence="1" id="KW-1133">Transmembrane helix</keyword>
<dbReference type="STRING" id="1747903.ASR47_100321"/>
<dbReference type="EMBL" id="LOCQ01000060">
    <property type="protein sequence ID" value="OBV37361.1"/>
    <property type="molecule type" value="Genomic_DNA"/>
</dbReference>
<dbReference type="Proteomes" id="UP000092713">
    <property type="component" value="Unassembled WGS sequence"/>
</dbReference>
<organism evidence="2 3">
    <name type="scientific">Janthinobacterium psychrotolerans</name>
    <dbReference type="NCBI Taxonomy" id="1747903"/>
    <lineage>
        <taxon>Bacteria</taxon>
        <taxon>Pseudomonadati</taxon>
        <taxon>Pseudomonadota</taxon>
        <taxon>Betaproteobacteria</taxon>
        <taxon>Burkholderiales</taxon>
        <taxon>Oxalobacteraceae</taxon>
        <taxon>Janthinobacterium</taxon>
    </lineage>
</organism>
<keyword evidence="3" id="KW-1185">Reference proteome</keyword>
<feature type="transmembrane region" description="Helical" evidence="1">
    <location>
        <begin position="6"/>
        <end position="26"/>
    </location>
</feature>
<gene>
    <name evidence="2" type="ORF">ASR47_100321</name>
</gene>
<name>A0A1A7BUX7_9BURK</name>
<dbReference type="RefSeq" id="WP_281218459.1">
    <property type="nucleotide sequence ID" value="NZ_LOCQ01000060.1"/>
</dbReference>
<comment type="caution">
    <text evidence="2">The sequence shown here is derived from an EMBL/GenBank/DDBJ whole genome shotgun (WGS) entry which is preliminary data.</text>
</comment>
<evidence type="ECO:0000313" key="3">
    <source>
        <dbReference type="Proteomes" id="UP000092713"/>
    </source>
</evidence>
<accession>A0A1A7BUX7</accession>
<keyword evidence="1" id="KW-0472">Membrane</keyword>
<proteinExistence type="predicted"/>
<keyword evidence="1" id="KW-0812">Transmembrane</keyword>
<protein>
    <submittedName>
        <fullName evidence="2">Uncharacterized protein</fullName>
    </submittedName>
</protein>
<evidence type="ECO:0000256" key="1">
    <source>
        <dbReference type="SAM" id="Phobius"/>
    </source>
</evidence>